<keyword evidence="5" id="KW-0560">Oxidoreductase</keyword>
<feature type="region of interest" description="Disordered" evidence="6">
    <location>
        <begin position="1"/>
        <end position="59"/>
    </location>
</feature>
<dbReference type="Pfam" id="PF00743">
    <property type="entry name" value="FMO-like"/>
    <property type="match status" value="1"/>
</dbReference>
<protein>
    <submittedName>
        <fullName evidence="7">Putative sterigmatocystin biosynthesis monooxygenase stcW</fullName>
    </submittedName>
</protein>
<dbReference type="GeneID" id="28731945"/>
<evidence type="ECO:0000256" key="6">
    <source>
        <dbReference type="SAM" id="MobiDB-lite"/>
    </source>
</evidence>
<keyword evidence="3" id="KW-0285">Flavoprotein</keyword>
<evidence type="ECO:0000256" key="1">
    <source>
        <dbReference type="ARBA" id="ARBA00001974"/>
    </source>
</evidence>
<dbReference type="OrthoDB" id="74360at2759"/>
<evidence type="ECO:0000256" key="3">
    <source>
        <dbReference type="ARBA" id="ARBA00022630"/>
    </source>
</evidence>
<gene>
    <name evidence="7" type="ORF">AB675_11237</name>
</gene>
<dbReference type="GO" id="GO:0050661">
    <property type="term" value="F:NADP binding"/>
    <property type="evidence" value="ECO:0007669"/>
    <property type="project" value="InterPro"/>
</dbReference>
<comment type="similarity">
    <text evidence="2">Belongs to the FAD-binding monooxygenase family.</text>
</comment>
<keyword evidence="4" id="KW-0274">FAD</keyword>
<keyword evidence="7" id="KW-0503">Monooxygenase</keyword>
<dbReference type="SUPFAM" id="SSF51905">
    <property type="entry name" value="FAD/NAD(P)-binding domain"/>
    <property type="match status" value="1"/>
</dbReference>
<dbReference type="Gene3D" id="3.50.50.60">
    <property type="entry name" value="FAD/NAD(P)-binding domain"/>
    <property type="match status" value="2"/>
</dbReference>
<dbReference type="PANTHER" id="PTHR42877:SF6">
    <property type="entry name" value="MONOOXYGENASE, PUTATIVE (AFU_ORTHOLOGUE AFUA_3G15050)-RELATED"/>
    <property type="match status" value="1"/>
</dbReference>
<evidence type="ECO:0000313" key="7">
    <source>
        <dbReference type="EMBL" id="KPI40175.1"/>
    </source>
</evidence>
<dbReference type="GO" id="GO:0004499">
    <property type="term" value="F:N,N-dimethylaniline monooxygenase activity"/>
    <property type="evidence" value="ECO:0007669"/>
    <property type="project" value="InterPro"/>
</dbReference>
<dbReference type="PRINTS" id="PR00469">
    <property type="entry name" value="PNDRDTASEII"/>
</dbReference>
<evidence type="ECO:0000256" key="2">
    <source>
        <dbReference type="ARBA" id="ARBA00010139"/>
    </source>
</evidence>
<dbReference type="InterPro" id="IPR036188">
    <property type="entry name" value="FAD/NAD-bd_sf"/>
</dbReference>
<comment type="caution">
    <text evidence="7">The sequence shown here is derived from an EMBL/GenBank/DDBJ whole genome shotgun (WGS) entry which is preliminary data.</text>
</comment>
<proteinExistence type="inferred from homology"/>
<dbReference type="RefSeq" id="XP_018000138.1">
    <property type="nucleotide sequence ID" value="XM_018140065.1"/>
</dbReference>
<dbReference type="VEuPathDB" id="FungiDB:AB675_11237"/>
<dbReference type="InterPro" id="IPR020946">
    <property type="entry name" value="Flavin_mOase-like"/>
</dbReference>
<keyword evidence="8" id="KW-1185">Reference proteome</keyword>
<evidence type="ECO:0000256" key="4">
    <source>
        <dbReference type="ARBA" id="ARBA00022827"/>
    </source>
</evidence>
<dbReference type="GO" id="GO:0050660">
    <property type="term" value="F:flavin adenine dinucleotide binding"/>
    <property type="evidence" value="ECO:0007669"/>
    <property type="project" value="InterPro"/>
</dbReference>
<accession>A0A0N1HB18</accession>
<organism evidence="7 8">
    <name type="scientific">Cyphellophora attinorum</name>
    <dbReference type="NCBI Taxonomy" id="1664694"/>
    <lineage>
        <taxon>Eukaryota</taxon>
        <taxon>Fungi</taxon>
        <taxon>Dikarya</taxon>
        <taxon>Ascomycota</taxon>
        <taxon>Pezizomycotina</taxon>
        <taxon>Eurotiomycetes</taxon>
        <taxon>Chaetothyriomycetidae</taxon>
        <taxon>Chaetothyriales</taxon>
        <taxon>Cyphellophoraceae</taxon>
        <taxon>Cyphellophora</taxon>
    </lineage>
</organism>
<evidence type="ECO:0000313" key="8">
    <source>
        <dbReference type="Proteomes" id="UP000038010"/>
    </source>
</evidence>
<dbReference type="PRINTS" id="PR00368">
    <property type="entry name" value="FADPNR"/>
</dbReference>
<dbReference type="InterPro" id="IPR051209">
    <property type="entry name" value="FAD-bind_Monooxygenase_sf"/>
</dbReference>
<dbReference type="EMBL" id="LFJN01000013">
    <property type="protein sequence ID" value="KPI40175.1"/>
    <property type="molecule type" value="Genomic_DNA"/>
</dbReference>
<comment type="cofactor">
    <cofactor evidence="1">
        <name>FAD</name>
        <dbReference type="ChEBI" id="CHEBI:57692"/>
    </cofactor>
</comment>
<dbReference type="AlphaFoldDB" id="A0A0N1HB18"/>
<dbReference type="Proteomes" id="UP000038010">
    <property type="component" value="Unassembled WGS sequence"/>
</dbReference>
<sequence length="566" mass="62986">MSPYLEENGTATVHRHQAKDTPRVTPPSPQSEKRPDGVADSKTVSPGIFEDNERHEPERAPLRTVFPALELEEHAVDEHESRRAIVVGAGPAGITAGILLQHKVPGLDLTILERNSDVGGVWNSNIYPGVRCDVPSDVYQTTFSPKTDWSANYGRGAEIKAYWKGLVAKYNLGNTIQLSHRVLEARWSEALAKWQIRVEHLGAVRVEEADFLITATGHFSDPRLPSYPGIETFQGHLRHTSNYDPAFDAAGKRVAVIGNGASGIQVLPQLQKVAKSLDHYARSPTWIAGSFGGEKIPPSTSDSRELAPQDAQGYTQFRKSIENKSFDRFSIIFKDQLPNKKARETFQGLMAARLGDKRDELLDAVTPSFSPNCRRLTPGPGIATPGYPNLFFLLGPNSTGPGGTLPHSLENSVTYIAKVLRKVSSQRIRTIQPTEAATRDFRAYCESFFPRTVMSENCSSWYNGGINGGRIHGIWPGSGSHLNIVRRQVRWEDYEYTYLNRQGNRFGYFGNGWSVKDIQAAELATSKQETTGEDGEREVDFSSYLKPEAVDGKLDLRDYHESWWDL</sequence>
<reference evidence="7 8" key="1">
    <citation type="submission" date="2015-06" db="EMBL/GenBank/DDBJ databases">
        <title>Draft genome of the ant-associated black yeast Phialophora attae CBS 131958.</title>
        <authorList>
            <person name="Moreno L.F."/>
            <person name="Stielow B.J."/>
            <person name="de Hoog S."/>
            <person name="Vicente V.A."/>
            <person name="Weiss V.A."/>
            <person name="de Vries M."/>
            <person name="Cruz L.M."/>
            <person name="Souza E.M."/>
        </authorList>
    </citation>
    <scope>NUCLEOTIDE SEQUENCE [LARGE SCALE GENOMIC DNA]</scope>
    <source>
        <strain evidence="7 8">CBS 131958</strain>
    </source>
</reference>
<evidence type="ECO:0000256" key="5">
    <source>
        <dbReference type="ARBA" id="ARBA00023002"/>
    </source>
</evidence>
<dbReference type="PANTHER" id="PTHR42877">
    <property type="entry name" value="L-ORNITHINE N(5)-MONOOXYGENASE-RELATED"/>
    <property type="match status" value="1"/>
</dbReference>
<name>A0A0N1HB18_9EURO</name>